<dbReference type="eggNOG" id="ENOG502QV31">
    <property type="taxonomic scope" value="Eukaryota"/>
</dbReference>
<reference evidence="1 2" key="1">
    <citation type="submission" date="2013-03" db="EMBL/GenBank/DDBJ databases">
        <title>The Genome Sequence of Cladophialophora psammophila CBS 110553.</title>
        <authorList>
            <consortium name="The Broad Institute Genomics Platform"/>
            <person name="Cuomo C."/>
            <person name="de Hoog S."/>
            <person name="Gorbushina A."/>
            <person name="Walker B."/>
            <person name="Young S.K."/>
            <person name="Zeng Q."/>
            <person name="Gargeya S."/>
            <person name="Fitzgerald M."/>
            <person name="Haas B."/>
            <person name="Abouelleil A."/>
            <person name="Allen A.W."/>
            <person name="Alvarado L."/>
            <person name="Arachchi H.M."/>
            <person name="Berlin A.M."/>
            <person name="Chapman S.B."/>
            <person name="Gainer-Dewar J."/>
            <person name="Goldberg J."/>
            <person name="Griggs A."/>
            <person name="Gujja S."/>
            <person name="Hansen M."/>
            <person name="Howarth C."/>
            <person name="Imamovic A."/>
            <person name="Ireland A."/>
            <person name="Larimer J."/>
            <person name="McCowan C."/>
            <person name="Murphy C."/>
            <person name="Pearson M."/>
            <person name="Poon T.W."/>
            <person name="Priest M."/>
            <person name="Roberts A."/>
            <person name="Saif S."/>
            <person name="Shea T."/>
            <person name="Sisk P."/>
            <person name="Sykes S."/>
            <person name="Wortman J."/>
            <person name="Nusbaum C."/>
            <person name="Birren B."/>
        </authorList>
    </citation>
    <scope>NUCLEOTIDE SEQUENCE [LARGE SCALE GENOMIC DNA]</scope>
    <source>
        <strain evidence="1 2">CBS 110553</strain>
    </source>
</reference>
<dbReference type="STRING" id="1182543.W9WS82"/>
<protein>
    <recommendedName>
        <fullName evidence="3">Heterokaryon incompatibility domain-containing protein</fullName>
    </recommendedName>
</protein>
<dbReference type="GeneID" id="19194225"/>
<evidence type="ECO:0000313" key="2">
    <source>
        <dbReference type="Proteomes" id="UP000019471"/>
    </source>
</evidence>
<dbReference type="RefSeq" id="XP_007748298.1">
    <property type="nucleotide sequence ID" value="XM_007750108.1"/>
</dbReference>
<dbReference type="Proteomes" id="UP000019471">
    <property type="component" value="Unassembled WGS sequence"/>
</dbReference>
<comment type="caution">
    <text evidence="1">The sequence shown here is derived from an EMBL/GenBank/DDBJ whole genome shotgun (WGS) entry which is preliminary data.</text>
</comment>
<dbReference type="PANTHER" id="PTHR24148">
    <property type="entry name" value="ANKYRIN REPEAT DOMAIN-CONTAINING PROTEIN 39 HOMOLOG-RELATED"/>
    <property type="match status" value="1"/>
</dbReference>
<gene>
    <name evidence="1" type="ORF">A1O5_09529</name>
</gene>
<proteinExistence type="predicted"/>
<dbReference type="OrthoDB" id="3477286at2759"/>
<evidence type="ECO:0000313" key="1">
    <source>
        <dbReference type="EMBL" id="EXJ67516.1"/>
    </source>
</evidence>
<organism evidence="1 2">
    <name type="scientific">Cladophialophora psammophila CBS 110553</name>
    <dbReference type="NCBI Taxonomy" id="1182543"/>
    <lineage>
        <taxon>Eukaryota</taxon>
        <taxon>Fungi</taxon>
        <taxon>Dikarya</taxon>
        <taxon>Ascomycota</taxon>
        <taxon>Pezizomycotina</taxon>
        <taxon>Eurotiomycetes</taxon>
        <taxon>Chaetothyriomycetidae</taxon>
        <taxon>Chaetothyriales</taxon>
        <taxon>Herpotrichiellaceae</taxon>
        <taxon>Cladophialophora</taxon>
    </lineage>
</organism>
<dbReference type="PANTHER" id="PTHR24148:SF64">
    <property type="entry name" value="HETEROKARYON INCOMPATIBILITY DOMAIN-CONTAINING PROTEIN"/>
    <property type="match status" value="1"/>
</dbReference>
<evidence type="ECO:0008006" key="3">
    <source>
        <dbReference type="Google" id="ProtNLM"/>
    </source>
</evidence>
<sequence>MRLIYSRAVRTVIVGEEGGHNQQATNFISQILDPQFLNQDKWLDDYRIIALGGVLRNRWFTQGWTFQEAALARETVFVYGSGTFHLSDFSDAVDISFRKPPYHAAYEGILDDFEDSKSVRLLDTLKDLFLRSQDGNIIRPRRSPESLLYELRAYEYTDPRDRVYALLSTVDLPSPNHLTGLPSLEPDYDRTNLEVHTDVVMYCTRISGSLDIILRHWADVKRRPWQDSLVDPDLRFVVPFWISGLEDMPFGHPSAESRIRVNAESPVGGPSQQVYCAHNGKVADIRFGVDDSTLTYNGSPFTKGIKLGEIEQLSTRMADGILLSECLGLVEGIIMDDAGALKEIKDLLWQIFCPNRDEKGHRASARYRIALLHLLRHNTRFTSIDTENLLNSPQPHLDPHPTRAAFKHRSPPAHLQTHLLSFHSPSTHLRLTYYSPTAHFLRDHDIYSRARPGCHP</sequence>
<accession>W9WS82</accession>
<dbReference type="AlphaFoldDB" id="W9WS82"/>
<dbReference type="InterPro" id="IPR052895">
    <property type="entry name" value="HetReg/Transcr_Mod"/>
</dbReference>
<dbReference type="EMBL" id="AMGX01000016">
    <property type="protein sequence ID" value="EXJ67516.1"/>
    <property type="molecule type" value="Genomic_DNA"/>
</dbReference>
<dbReference type="HOGENOM" id="CLU_599917_0_0_1"/>
<name>W9WS82_9EURO</name>
<keyword evidence="2" id="KW-1185">Reference proteome</keyword>